<dbReference type="PANTHER" id="PTHR32027:SF9">
    <property type="entry name" value="BLL3847 PROTEIN"/>
    <property type="match status" value="1"/>
</dbReference>
<comment type="caution">
    <text evidence="2">The sequence shown here is derived from an EMBL/GenBank/DDBJ whole genome shotgun (WGS) entry which is preliminary data.</text>
</comment>
<dbReference type="SUPFAM" id="SSF51338">
    <property type="entry name" value="Composite domain of metallo-dependent hydrolases"/>
    <property type="match status" value="1"/>
</dbReference>
<dbReference type="Gene3D" id="3.20.20.140">
    <property type="entry name" value="Metal-dependent hydrolases"/>
    <property type="match status" value="1"/>
</dbReference>
<dbReference type="Pfam" id="PF07969">
    <property type="entry name" value="Amidohydro_3"/>
    <property type="match status" value="1"/>
</dbReference>
<dbReference type="SUPFAM" id="SSF51556">
    <property type="entry name" value="Metallo-dependent hydrolases"/>
    <property type="match status" value="1"/>
</dbReference>
<keyword evidence="3" id="KW-1185">Reference proteome</keyword>
<dbReference type="InterPro" id="IPR011059">
    <property type="entry name" value="Metal-dep_hydrolase_composite"/>
</dbReference>
<dbReference type="GO" id="GO:0016814">
    <property type="term" value="F:hydrolase activity, acting on carbon-nitrogen (but not peptide) bonds, in cyclic amidines"/>
    <property type="evidence" value="ECO:0007669"/>
    <property type="project" value="TreeGrafter"/>
</dbReference>
<accession>A0A4D4J847</accession>
<dbReference type="PANTHER" id="PTHR32027">
    <property type="entry name" value="CYTOSINE DEAMINASE"/>
    <property type="match status" value="1"/>
</dbReference>
<proteinExistence type="predicted"/>
<dbReference type="InterPro" id="IPR013108">
    <property type="entry name" value="Amidohydro_3"/>
</dbReference>
<dbReference type="InterPro" id="IPR052349">
    <property type="entry name" value="Metallo-hydrolase_Enzymes"/>
</dbReference>
<organism evidence="2 3">
    <name type="scientific">Gandjariella thermophila</name>
    <dbReference type="NCBI Taxonomy" id="1931992"/>
    <lineage>
        <taxon>Bacteria</taxon>
        <taxon>Bacillati</taxon>
        <taxon>Actinomycetota</taxon>
        <taxon>Actinomycetes</taxon>
        <taxon>Pseudonocardiales</taxon>
        <taxon>Pseudonocardiaceae</taxon>
        <taxon>Gandjariella</taxon>
    </lineage>
</organism>
<dbReference type="AlphaFoldDB" id="A0A4D4J847"/>
<protein>
    <submittedName>
        <fullName evidence="2">Cytosine deaminase</fullName>
    </submittedName>
</protein>
<reference evidence="3" key="1">
    <citation type="submission" date="2019-04" db="EMBL/GenBank/DDBJ databases">
        <title>Draft genome sequence of Pseudonocardiaceae bacterium SL3-2-4.</title>
        <authorList>
            <person name="Ningsih F."/>
            <person name="Yokota A."/>
            <person name="Sakai Y."/>
            <person name="Nanatani K."/>
            <person name="Yabe S."/>
            <person name="Oetari A."/>
            <person name="Sjamsuridzal W."/>
        </authorList>
    </citation>
    <scope>NUCLEOTIDE SEQUENCE [LARGE SCALE GENOMIC DNA]</scope>
    <source>
        <strain evidence="3">SL3-2-4</strain>
    </source>
</reference>
<evidence type="ECO:0000259" key="1">
    <source>
        <dbReference type="Pfam" id="PF07969"/>
    </source>
</evidence>
<feature type="domain" description="Amidohydrolase 3" evidence="1">
    <location>
        <begin position="72"/>
        <end position="343"/>
    </location>
</feature>
<dbReference type="InterPro" id="IPR032466">
    <property type="entry name" value="Metal_Hydrolase"/>
</dbReference>
<sequence length="348" mass="35559">MSGDLLIRSVRPWPGVPGAPLVDVLCRAGRIARIGADLPPAPGVPEVGGGGGALLPAFVDAHSHAGSADGLARLAAAGTMLARVHVPVDAEARLGPLDAALAARRAHADRLTVQLVAYPARGVLGERSAEDLLDAALDTGADLVGGLDPAGTDRDPVRHLDVVFGLADKHGAGVDLHLRDPGELGAFEIELVCERVAALGMRGRVTLSHCDALGTVDTDRQDRLVDLLAEHDVAVTTVVPGRPADLPLRKLRRAGVRVGLGHGGDPLGGAAELTERNGMRERTLVEMCVDVAGRGGAAALGEHGHGLIEGNAADLVVLPAETVAAAVTERPAATLVVRAGRVLPPPPA</sequence>
<dbReference type="RefSeq" id="WP_137813278.1">
    <property type="nucleotide sequence ID" value="NZ_BJFL01000006.1"/>
</dbReference>
<gene>
    <name evidence="2" type="ORF">GTS_17700</name>
</gene>
<evidence type="ECO:0000313" key="2">
    <source>
        <dbReference type="EMBL" id="GDY30137.1"/>
    </source>
</evidence>
<dbReference type="Proteomes" id="UP000298860">
    <property type="component" value="Unassembled WGS sequence"/>
</dbReference>
<name>A0A4D4J847_9PSEU</name>
<dbReference type="OrthoDB" id="3366604at2"/>
<dbReference type="Gene3D" id="2.30.40.10">
    <property type="entry name" value="Urease, subunit C, domain 1"/>
    <property type="match status" value="1"/>
</dbReference>
<dbReference type="EMBL" id="BJFL01000006">
    <property type="protein sequence ID" value="GDY30137.1"/>
    <property type="molecule type" value="Genomic_DNA"/>
</dbReference>
<evidence type="ECO:0000313" key="3">
    <source>
        <dbReference type="Proteomes" id="UP000298860"/>
    </source>
</evidence>